<gene>
    <name evidence="1" type="ORF">RRG08_053312</name>
</gene>
<dbReference type="Proteomes" id="UP001283361">
    <property type="component" value="Unassembled WGS sequence"/>
</dbReference>
<evidence type="ECO:0000313" key="1">
    <source>
        <dbReference type="EMBL" id="KAK3763458.1"/>
    </source>
</evidence>
<reference evidence="1" key="1">
    <citation type="journal article" date="2023" name="G3 (Bethesda)">
        <title>A reference genome for the long-term kleptoplast-retaining sea slug Elysia crispata morphotype clarki.</title>
        <authorList>
            <person name="Eastman K.E."/>
            <person name="Pendleton A.L."/>
            <person name="Shaikh M.A."/>
            <person name="Suttiyut T."/>
            <person name="Ogas R."/>
            <person name="Tomko P."/>
            <person name="Gavelis G."/>
            <person name="Widhalm J.R."/>
            <person name="Wisecaver J.H."/>
        </authorList>
    </citation>
    <scope>NUCLEOTIDE SEQUENCE</scope>
    <source>
        <strain evidence="1">ECLA1</strain>
    </source>
</reference>
<keyword evidence="2" id="KW-1185">Reference proteome</keyword>
<proteinExistence type="predicted"/>
<evidence type="ECO:0000313" key="2">
    <source>
        <dbReference type="Proteomes" id="UP001283361"/>
    </source>
</evidence>
<accession>A0AAE0Z658</accession>
<protein>
    <submittedName>
        <fullName evidence="1">Uncharacterized protein</fullName>
    </submittedName>
</protein>
<dbReference type="EMBL" id="JAWDGP010004560">
    <property type="protein sequence ID" value="KAK3763458.1"/>
    <property type="molecule type" value="Genomic_DNA"/>
</dbReference>
<name>A0AAE0Z658_9GAST</name>
<comment type="caution">
    <text evidence="1">The sequence shown here is derived from an EMBL/GenBank/DDBJ whole genome shotgun (WGS) entry which is preliminary data.</text>
</comment>
<organism evidence="1 2">
    <name type="scientific">Elysia crispata</name>
    <name type="common">lettuce slug</name>
    <dbReference type="NCBI Taxonomy" id="231223"/>
    <lineage>
        <taxon>Eukaryota</taxon>
        <taxon>Metazoa</taxon>
        <taxon>Spiralia</taxon>
        <taxon>Lophotrochozoa</taxon>
        <taxon>Mollusca</taxon>
        <taxon>Gastropoda</taxon>
        <taxon>Heterobranchia</taxon>
        <taxon>Euthyneura</taxon>
        <taxon>Panpulmonata</taxon>
        <taxon>Sacoglossa</taxon>
        <taxon>Placobranchoidea</taxon>
        <taxon>Plakobranchidae</taxon>
        <taxon>Elysia</taxon>
    </lineage>
</organism>
<dbReference type="AlphaFoldDB" id="A0AAE0Z658"/>
<sequence>MISHHKHRQITTTIVTVGEQIPEHIQQGLPGIQSLTTCFSTAGAYPEEAAREPIPKSLFLYSWSISSGGCQISNH</sequence>